<sequence>MKRRKILEDHEHQQQTASSVLGDDSSLHGVNTTRLIEEYLIQQQQHHEDHKNKMKVALMAMGATRFPIRRDTLSHVNTNHNDTGGNATNHQTLPWSLSSMA</sequence>
<dbReference type="EMBL" id="HBFL01003437">
    <property type="protein sequence ID" value="CAD8762393.1"/>
    <property type="molecule type" value="Transcribed_RNA"/>
</dbReference>
<evidence type="ECO:0000256" key="1">
    <source>
        <dbReference type="SAM" id="MobiDB-lite"/>
    </source>
</evidence>
<proteinExistence type="predicted"/>
<feature type="region of interest" description="Disordered" evidence="1">
    <location>
        <begin position="74"/>
        <end position="101"/>
    </location>
</feature>
<reference evidence="2" key="1">
    <citation type="submission" date="2021-01" db="EMBL/GenBank/DDBJ databases">
        <authorList>
            <person name="Corre E."/>
            <person name="Pelletier E."/>
            <person name="Niang G."/>
            <person name="Scheremetjew M."/>
            <person name="Finn R."/>
            <person name="Kale V."/>
            <person name="Holt S."/>
            <person name="Cochrane G."/>
            <person name="Meng A."/>
            <person name="Brown T."/>
            <person name="Cohen L."/>
        </authorList>
    </citation>
    <scope>NUCLEOTIDE SEQUENCE</scope>
    <source>
        <strain evidence="2">UNC1205</strain>
    </source>
</reference>
<feature type="region of interest" description="Disordered" evidence="1">
    <location>
        <begin position="1"/>
        <end position="27"/>
    </location>
</feature>
<protein>
    <submittedName>
        <fullName evidence="2">Uncharacterized protein</fullName>
    </submittedName>
</protein>
<feature type="compositionally biased region" description="Basic and acidic residues" evidence="1">
    <location>
        <begin position="1"/>
        <end position="13"/>
    </location>
</feature>
<evidence type="ECO:0000313" key="2">
    <source>
        <dbReference type="EMBL" id="CAD8762393.1"/>
    </source>
</evidence>
<accession>A0A7S0UND8</accession>
<name>A0A7S0UND8_9STRA</name>
<organism evidence="2">
    <name type="scientific">Pseudo-nitzschia delicatissima</name>
    <dbReference type="NCBI Taxonomy" id="44447"/>
    <lineage>
        <taxon>Eukaryota</taxon>
        <taxon>Sar</taxon>
        <taxon>Stramenopiles</taxon>
        <taxon>Ochrophyta</taxon>
        <taxon>Bacillariophyta</taxon>
        <taxon>Bacillariophyceae</taxon>
        <taxon>Bacillariophycidae</taxon>
        <taxon>Bacillariales</taxon>
        <taxon>Bacillariaceae</taxon>
        <taxon>Pseudo-nitzschia</taxon>
    </lineage>
</organism>
<dbReference type="AlphaFoldDB" id="A0A7S0UND8"/>
<gene>
    <name evidence="2" type="ORF">PDEL1432_LOCUS2433</name>
</gene>